<evidence type="ECO:0000256" key="8">
    <source>
        <dbReference type="PROSITE-ProRule" id="PRU00282"/>
    </source>
</evidence>
<dbReference type="OMA" id="AMPIEFP"/>
<dbReference type="AlphaFoldDB" id="A0A0L0DA90"/>
<gene>
    <name evidence="11" type="ORF">AMSG_04443</name>
</gene>
<keyword evidence="12" id="KW-1185">Reference proteome</keyword>
<keyword evidence="6" id="KW-1133">Transmembrane helix</keyword>
<dbReference type="PANTHER" id="PTHR24089">
    <property type="entry name" value="SOLUTE CARRIER FAMILY 25"/>
    <property type="match status" value="1"/>
</dbReference>
<feature type="domain" description="EF-hand" evidence="10">
    <location>
        <begin position="128"/>
        <end position="163"/>
    </location>
</feature>
<dbReference type="InterPro" id="IPR023395">
    <property type="entry name" value="MCP_dom_sf"/>
</dbReference>
<feature type="repeat" description="Solcar" evidence="8">
    <location>
        <begin position="193"/>
        <end position="277"/>
    </location>
</feature>
<sequence length="486" mass="52052">MADAAPAVRAAKLERLRAVFDMCDDDSTNMLNIDQLRRALELLDSRGGYGSEDQARRVSRRRSAGEEVEWVFALHDRNHDDRIDFHEFTRMCDAVHLRSLFDDIDTDGSGSISVDELMVVLRSLGFAPSREQLAAMMSVVDANGSDTIEFAEFADVFGALDELSLQSLSTHLISMASLSVGNDFVPDLPPRHMELWKFLAAGAAAGGVSKTITAPLERIKVLQQASEGTAPRATSIFRRILASEGWAGLLRGNAASIAQVVPFGAIVCLLYSQLCAAQPERVDVPPGEPWPAWRALAGATAGVTATVVTFPLDVVRTHMSVQTISRSGTLHTGAYDVTVAASVRRLVAEGGVSSLYRGLLPTLGSIAPFMAVQMASYDMLKARAPAYLPESIHGLADSIPFFLGCGVVAGMVAQAVTHPVDLIRRRLQLGTDAFQYSSTANAVTSIVRSDGIRGLFRGLGPAAVKVAPAVASGLVVRDSVLRYLEA</sequence>
<evidence type="ECO:0000259" key="10">
    <source>
        <dbReference type="PROSITE" id="PS50222"/>
    </source>
</evidence>
<proteinExistence type="inferred from homology"/>
<dbReference type="PRINTS" id="PR00926">
    <property type="entry name" value="MITOCARRIER"/>
</dbReference>
<dbReference type="Pfam" id="PF13499">
    <property type="entry name" value="EF-hand_7"/>
    <property type="match status" value="1"/>
</dbReference>
<dbReference type="PROSITE" id="PS50222">
    <property type="entry name" value="EF_HAND_2"/>
    <property type="match status" value="3"/>
</dbReference>
<keyword evidence="7 8" id="KW-0472">Membrane</keyword>
<dbReference type="GO" id="GO:0005743">
    <property type="term" value="C:mitochondrial inner membrane"/>
    <property type="evidence" value="ECO:0007669"/>
    <property type="project" value="UniProtKB-SubCell"/>
</dbReference>
<keyword evidence="3 8" id="KW-0812">Transmembrane</keyword>
<dbReference type="RefSeq" id="XP_013758782.1">
    <property type="nucleotide sequence ID" value="XM_013903328.1"/>
</dbReference>
<dbReference type="SMART" id="SM00054">
    <property type="entry name" value="EFh"/>
    <property type="match status" value="4"/>
</dbReference>
<dbReference type="InterPro" id="IPR002048">
    <property type="entry name" value="EF_hand_dom"/>
</dbReference>
<name>A0A0L0DA90_THETB</name>
<dbReference type="CDD" id="cd00051">
    <property type="entry name" value="EFh"/>
    <property type="match status" value="1"/>
</dbReference>
<dbReference type="Gene3D" id="1.10.238.10">
    <property type="entry name" value="EF-hand"/>
    <property type="match status" value="2"/>
</dbReference>
<dbReference type="Gene3D" id="1.50.40.10">
    <property type="entry name" value="Mitochondrial carrier domain"/>
    <property type="match status" value="1"/>
</dbReference>
<reference evidence="11 12" key="1">
    <citation type="submission" date="2010-05" db="EMBL/GenBank/DDBJ databases">
        <title>The Genome Sequence of Thecamonas trahens ATCC 50062.</title>
        <authorList>
            <consortium name="The Broad Institute Genome Sequencing Platform"/>
            <person name="Russ C."/>
            <person name="Cuomo C."/>
            <person name="Shea T."/>
            <person name="Young S.K."/>
            <person name="Zeng Q."/>
            <person name="Koehrsen M."/>
            <person name="Haas B."/>
            <person name="Borodovsky M."/>
            <person name="Guigo R."/>
            <person name="Alvarado L."/>
            <person name="Berlin A."/>
            <person name="Bochicchio J."/>
            <person name="Borenstein D."/>
            <person name="Chapman S."/>
            <person name="Chen Z."/>
            <person name="Freedman E."/>
            <person name="Gellesch M."/>
            <person name="Goldberg J."/>
            <person name="Griggs A."/>
            <person name="Gujja S."/>
            <person name="Heilman E."/>
            <person name="Heiman D."/>
            <person name="Hepburn T."/>
            <person name="Howarth C."/>
            <person name="Jen D."/>
            <person name="Larson L."/>
            <person name="Mehta T."/>
            <person name="Park D."/>
            <person name="Pearson M."/>
            <person name="Roberts A."/>
            <person name="Saif S."/>
            <person name="Shenoy N."/>
            <person name="Sisk P."/>
            <person name="Stolte C."/>
            <person name="Sykes S."/>
            <person name="Thomson T."/>
            <person name="Walk T."/>
            <person name="White J."/>
            <person name="Yandava C."/>
            <person name="Burger G."/>
            <person name="Gray M.W."/>
            <person name="Holland P.W.H."/>
            <person name="King N."/>
            <person name="Lang F.B.F."/>
            <person name="Roger A.J."/>
            <person name="Ruiz-Trillo I."/>
            <person name="Lander E."/>
            <person name="Nusbaum C."/>
        </authorList>
    </citation>
    <scope>NUCLEOTIDE SEQUENCE [LARGE SCALE GENOMIC DNA]</scope>
    <source>
        <strain evidence="11 12">ATCC 50062</strain>
    </source>
</reference>
<evidence type="ECO:0000256" key="3">
    <source>
        <dbReference type="ARBA" id="ARBA00022692"/>
    </source>
</evidence>
<evidence type="ECO:0000256" key="6">
    <source>
        <dbReference type="ARBA" id="ARBA00022989"/>
    </source>
</evidence>
<keyword evidence="2 9" id="KW-0813">Transport</keyword>
<feature type="domain" description="EF-hand" evidence="10">
    <location>
        <begin position="11"/>
        <end position="46"/>
    </location>
</feature>
<feature type="repeat" description="Solcar" evidence="8">
    <location>
        <begin position="289"/>
        <end position="383"/>
    </location>
</feature>
<comment type="similarity">
    <text evidence="9">Belongs to the mitochondrial carrier (TC 2.A.29) family.</text>
</comment>
<protein>
    <submittedName>
        <fullName evidence="11">Calcium-binding carrier protein SCaMC-3</fullName>
    </submittedName>
</protein>
<dbReference type="Pfam" id="PF00153">
    <property type="entry name" value="Mito_carr"/>
    <property type="match status" value="3"/>
</dbReference>
<dbReference type="GO" id="GO:0055085">
    <property type="term" value="P:transmembrane transport"/>
    <property type="evidence" value="ECO:0007669"/>
    <property type="project" value="InterPro"/>
</dbReference>
<evidence type="ECO:0000256" key="1">
    <source>
        <dbReference type="ARBA" id="ARBA00004448"/>
    </source>
</evidence>
<dbReference type="GO" id="GO:0005509">
    <property type="term" value="F:calcium ion binding"/>
    <property type="evidence" value="ECO:0007669"/>
    <property type="project" value="InterPro"/>
</dbReference>
<dbReference type="STRING" id="461836.A0A0L0DA90"/>
<comment type="subcellular location">
    <subcellularLocation>
        <location evidence="1">Mitochondrion inner membrane</location>
        <topology evidence="1">Multi-pass membrane protein</topology>
    </subcellularLocation>
</comment>
<dbReference type="InterPro" id="IPR018108">
    <property type="entry name" value="MCP_transmembrane"/>
</dbReference>
<dbReference type="SUPFAM" id="SSF103506">
    <property type="entry name" value="Mitochondrial carrier"/>
    <property type="match status" value="1"/>
</dbReference>
<keyword evidence="4" id="KW-0677">Repeat</keyword>
<evidence type="ECO:0000256" key="5">
    <source>
        <dbReference type="ARBA" id="ARBA00022837"/>
    </source>
</evidence>
<feature type="domain" description="EF-hand" evidence="10">
    <location>
        <begin position="92"/>
        <end position="127"/>
    </location>
</feature>
<dbReference type="Proteomes" id="UP000054408">
    <property type="component" value="Unassembled WGS sequence"/>
</dbReference>
<dbReference type="eggNOG" id="KOG0036">
    <property type="taxonomic scope" value="Eukaryota"/>
</dbReference>
<dbReference type="EMBL" id="GL349450">
    <property type="protein sequence ID" value="KNC48213.1"/>
    <property type="molecule type" value="Genomic_DNA"/>
</dbReference>
<dbReference type="OrthoDB" id="270584at2759"/>
<dbReference type="PROSITE" id="PS00018">
    <property type="entry name" value="EF_HAND_1"/>
    <property type="match status" value="2"/>
</dbReference>
<accession>A0A0L0DA90</accession>
<dbReference type="GeneID" id="25563985"/>
<evidence type="ECO:0000256" key="9">
    <source>
        <dbReference type="RuleBase" id="RU000488"/>
    </source>
</evidence>
<dbReference type="InterPro" id="IPR002067">
    <property type="entry name" value="MCP"/>
</dbReference>
<keyword evidence="5" id="KW-0106">Calcium</keyword>
<dbReference type="InterPro" id="IPR011992">
    <property type="entry name" value="EF-hand-dom_pair"/>
</dbReference>
<evidence type="ECO:0000256" key="7">
    <source>
        <dbReference type="ARBA" id="ARBA00023136"/>
    </source>
</evidence>
<dbReference type="InterPro" id="IPR018247">
    <property type="entry name" value="EF_Hand_1_Ca_BS"/>
</dbReference>
<evidence type="ECO:0000256" key="4">
    <source>
        <dbReference type="ARBA" id="ARBA00022737"/>
    </source>
</evidence>
<organism evidence="11 12">
    <name type="scientific">Thecamonas trahens ATCC 50062</name>
    <dbReference type="NCBI Taxonomy" id="461836"/>
    <lineage>
        <taxon>Eukaryota</taxon>
        <taxon>Apusozoa</taxon>
        <taxon>Apusomonadida</taxon>
        <taxon>Apusomonadidae</taxon>
        <taxon>Thecamonas</taxon>
    </lineage>
</organism>
<dbReference type="PROSITE" id="PS50920">
    <property type="entry name" value="SOLCAR"/>
    <property type="match status" value="3"/>
</dbReference>
<feature type="repeat" description="Solcar" evidence="8">
    <location>
        <begin position="397"/>
        <end position="483"/>
    </location>
</feature>
<evidence type="ECO:0000313" key="12">
    <source>
        <dbReference type="Proteomes" id="UP000054408"/>
    </source>
</evidence>
<evidence type="ECO:0000313" key="11">
    <source>
        <dbReference type="EMBL" id="KNC48213.1"/>
    </source>
</evidence>
<evidence type="ECO:0000256" key="2">
    <source>
        <dbReference type="ARBA" id="ARBA00022448"/>
    </source>
</evidence>
<dbReference type="SUPFAM" id="SSF47473">
    <property type="entry name" value="EF-hand"/>
    <property type="match status" value="1"/>
</dbReference>